<evidence type="ECO:0000256" key="2">
    <source>
        <dbReference type="ARBA" id="ARBA00023242"/>
    </source>
</evidence>
<dbReference type="PANTHER" id="PTHR23010:SF1">
    <property type="entry name" value="MIDNOLIN"/>
    <property type="match status" value="1"/>
</dbReference>
<feature type="compositionally biased region" description="Basic and acidic residues" evidence="3">
    <location>
        <begin position="452"/>
        <end position="464"/>
    </location>
</feature>
<evidence type="ECO:0000313" key="5">
    <source>
        <dbReference type="EMBL" id="KAL1281167.1"/>
    </source>
</evidence>
<feature type="compositionally biased region" description="Basic and acidic residues" evidence="3">
    <location>
        <begin position="488"/>
        <end position="499"/>
    </location>
</feature>
<dbReference type="SMART" id="SM00213">
    <property type="entry name" value="UBQ"/>
    <property type="match status" value="1"/>
</dbReference>
<evidence type="ECO:0000256" key="1">
    <source>
        <dbReference type="ARBA" id="ARBA00004123"/>
    </source>
</evidence>
<dbReference type="InterPro" id="IPR000626">
    <property type="entry name" value="Ubiquitin-like_dom"/>
</dbReference>
<organism evidence="5 6">
    <name type="scientific">Cirrhinus molitorella</name>
    <name type="common">mud carp</name>
    <dbReference type="NCBI Taxonomy" id="172907"/>
    <lineage>
        <taxon>Eukaryota</taxon>
        <taxon>Metazoa</taxon>
        <taxon>Chordata</taxon>
        <taxon>Craniata</taxon>
        <taxon>Vertebrata</taxon>
        <taxon>Euteleostomi</taxon>
        <taxon>Actinopterygii</taxon>
        <taxon>Neopterygii</taxon>
        <taxon>Teleostei</taxon>
        <taxon>Ostariophysi</taxon>
        <taxon>Cypriniformes</taxon>
        <taxon>Cyprinidae</taxon>
        <taxon>Labeoninae</taxon>
        <taxon>Labeonini</taxon>
        <taxon>Cirrhinus</taxon>
    </lineage>
</organism>
<feature type="region of interest" description="Disordered" evidence="3">
    <location>
        <begin position="261"/>
        <end position="344"/>
    </location>
</feature>
<evidence type="ECO:0000259" key="4">
    <source>
        <dbReference type="PROSITE" id="PS50053"/>
    </source>
</evidence>
<keyword evidence="6" id="KW-1185">Reference proteome</keyword>
<comment type="caution">
    <text evidence="5">The sequence shown here is derived from an EMBL/GenBank/DDBJ whole genome shotgun (WGS) entry which is preliminary data.</text>
</comment>
<dbReference type="SUPFAM" id="SSF54236">
    <property type="entry name" value="Ubiquitin-like"/>
    <property type="match status" value="1"/>
</dbReference>
<dbReference type="InterPro" id="IPR029071">
    <property type="entry name" value="Ubiquitin-like_domsf"/>
</dbReference>
<dbReference type="Proteomes" id="UP001558613">
    <property type="component" value="Unassembled WGS sequence"/>
</dbReference>
<dbReference type="PANTHER" id="PTHR23010">
    <property type="entry name" value="MIDNOLIN"/>
    <property type="match status" value="1"/>
</dbReference>
<sequence>MSHTDTPAIIMMMMMMMMMRDTNITELMLTREGAYPFSLRFSDWSRQLLSQRRGGAGRSMRWAGSLSWGLATNVDAAAALDRTPNNRLKNWSLAGIGRSRDYRMERNTEARSCSSHGSRSRCPELLHGDASMNVSISSTTGTHFELSVPLDETVEGLKRRLSEKLRVPRERLLLLHRDTRLNSGKLLDFGVVDGSRLTLVPSVEAGLMSQSCRSEQSVLQALESLTDAQVSDFLSGRSPLTLALRVGDHMMFVQLQLAAQPSGGQPSISRAPTGPNQTPRGAVSSENPSDSQRRDLGVLKNHVAPPSSHVHHAHSVRSSAPAPHTQHVCHAHSTQSPAPAPPCIQVEGSAQSSRQRCKPGAVIESLVNHAPGVFSGTFSGTLHPNCQDGSGRPRRDVNTILQILNDLLSATRHYQGSPPTLAHLRCPPASTCSPPPSPTSERLQPHAHLRRPSGERLRQTENKATRCKVEQLQLLLQQRRLRRKARRDTRGPYHWLPERKSRRSHSDCSLSSDGSLDLDYEEPVWKPDVPSDMNPEFVVA</sequence>
<name>A0ABR3NWD9_9TELE</name>
<dbReference type="Gene3D" id="3.10.20.90">
    <property type="entry name" value="Phosphatidylinositol 3-kinase Catalytic Subunit, Chain A, domain 1"/>
    <property type="match status" value="1"/>
</dbReference>
<feature type="region of interest" description="Disordered" evidence="3">
    <location>
        <begin position="480"/>
        <end position="540"/>
    </location>
</feature>
<dbReference type="Pfam" id="PF00240">
    <property type="entry name" value="ubiquitin"/>
    <property type="match status" value="1"/>
</dbReference>
<proteinExistence type="predicted"/>
<feature type="region of interest" description="Disordered" evidence="3">
    <location>
        <begin position="419"/>
        <end position="464"/>
    </location>
</feature>
<protein>
    <recommendedName>
        <fullName evidence="4">Ubiquitin-like domain-containing protein</fullName>
    </recommendedName>
</protein>
<feature type="compositionally biased region" description="Polar residues" evidence="3">
    <location>
        <begin position="261"/>
        <end position="290"/>
    </location>
</feature>
<evidence type="ECO:0000256" key="3">
    <source>
        <dbReference type="SAM" id="MobiDB-lite"/>
    </source>
</evidence>
<keyword evidence="2" id="KW-0539">Nucleus</keyword>
<gene>
    <name evidence="5" type="ORF">QQF64_015767</name>
</gene>
<reference evidence="5 6" key="1">
    <citation type="submission" date="2023-09" db="EMBL/GenBank/DDBJ databases">
        <authorList>
            <person name="Wang M."/>
        </authorList>
    </citation>
    <scope>NUCLEOTIDE SEQUENCE [LARGE SCALE GENOMIC DNA]</scope>
    <source>
        <strain evidence="5">GT-2023</strain>
        <tissue evidence="5">Liver</tissue>
    </source>
</reference>
<evidence type="ECO:0000313" key="6">
    <source>
        <dbReference type="Proteomes" id="UP001558613"/>
    </source>
</evidence>
<dbReference type="PROSITE" id="PS50053">
    <property type="entry name" value="UBIQUITIN_2"/>
    <property type="match status" value="1"/>
</dbReference>
<dbReference type="EMBL" id="JAYMGO010000002">
    <property type="protein sequence ID" value="KAL1281167.1"/>
    <property type="molecule type" value="Genomic_DNA"/>
</dbReference>
<comment type="subcellular location">
    <subcellularLocation>
        <location evidence="1">Nucleus</location>
    </subcellularLocation>
</comment>
<dbReference type="CDD" id="cd01804">
    <property type="entry name" value="Ubl_midnolin"/>
    <property type="match status" value="1"/>
</dbReference>
<accession>A0ABR3NWD9</accession>
<dbReference type="InterPro" id="IPR039336">
    <property type="entry name" value="Midnolin"/>
</dbReference>
<feature type="domain" description="Ubiquitin-like" evidence="4">
    <location>
        <begin position="132"/>
        <end position="206"/>
    </location>
</feature>